<protein>
    <submittedName>
        <fullName evidence="1">Uncharacterized protein</fullName>
    </submittedName>
</protein>
<dbReference type="EMBL" id="ABIB01000024">
    <property type="protein sequence ID" value="EDP94215.1"/>
    <property type="molecule type" value="Genomic_DNA"/>
</dbReference>
<dbReference type="STRING" id="391587.KAOT1_00955"/>
<accession>A9EDR8</accession>
<reference evidence="1 2" key="1">
    <citation type="journal article" date="2011" name="J. Bacteriol.">
        <title>Genome sequence of the algicidal bacterium Kordia algicida OT-1.</title>
        <authorList>
            <person name="Lee H.S."/>
            <person name="Kang S.G."/>
            <person name="Kwon K.K."/>
            <person name="Lee J.H."/>
            <person name="Kim S.J."/>
        </authorList>
    </citation>
    <scope>NUCLEOTIDE SEQUENCE [LARGE SCALE GENOMIC DNA]</scope>
    <source>
        <strain evidence="1 2">OT-1</strain>
    </source>
</reference>
<comment type="caution">
    <text evidence="1">The sequence shown here is derived from an EMBL/GenBank/DDBJ whole genome shotgun (WGS) entry which is preliminary data.</text>
</comment>
<evidence type="ECO:0000313" key="1">
    <source>
        <dbReference type="EMBL" id="EDP94215.1"/>
    </source>
</evidence>
<proteinExistence type="predicted"/>
<evidence type="ECO:0000313" key="2">
    <source>
        <dbReference type="Proteomes" id="UP000002945"/>
    </source>
</evidence>
<dbReference type="Proteomes" id="UP000002945">
    <property type="component" value="Unassembled WGS sequence"/>
</dbReference>
<dbReference type="HOGENOM" id="CLU_3418966_0_0_10"/>
<organism evidence="1 2">
    <name type="scientific">Kordia algicida OT-1</name>
    <dbReference type="NCBI Taxonomy" id="391587"/>
    <lineage>
        <taxon>Bacteria</taxon>
        <taxon>Pseudomonadati</taxon>
        <taxon>Bacteroidota</taxon>
        <taxon>Flavobacteriia</taxon>
        <taxon>Flavobacteriales</taxon>
        <taxon>Flavobacteriaceae</taxon>
        <taxon>Kordia</taxon>
    </lineage>
</organism>
<gene>
    <name evidence="1" type="ORF">KAOT1_00955</name>
</gene>
<sequence>MIKKTMTFSLLQIAKKGNTKKRMRQ</sequence>
<keyword evidence="2" id="KW-1185">Reference proteome</keyword>
<dbReference type="AlphaFoldDB" id="A9EDR8"/>
<name>A9EDR8_9FLAO</name>